<dbReference type="InterPro" id="IPR050551">
    <property type="entry name" value="Fructan_Metab_Enzymes"/>
</dbReference>
<name>M8C6T2_AEGTA</name>
<protein>
    <recommendedName>
        <fullName evidence="1">Glycosyl hydrolase family 32 C-terminal domain-containing protein</fullName>
    </recommendedName>
</protein>
<dbReference type="InterPro" id="IPR013320">
    <property type="entry name" value="ConA-like_dom_sf"/>
</dbReference>
<proteinExistence type="predicted"/>
<dbReference type="SUPFAM" id="SSF49899">
    <property type="entry name" value="Concanavalin A-like lectins/glucanases"/>
    <property type="match status" value="1"/>
</dbReference>
<organism evidence="2">
    <name type="scientific">Aegilops tauschii</name>
    <name type="common">Tausch's goatgrass</name>
    <name type="synonym">Aegilops squarrosa</name>
    <dbReference type="NCBI Taxonomy" id="37682"/>
    <lineage>
        <taxon>Eukaryota</taxon>
        <taxon>Viridiplantae</taxon>
        <taxon>Streptophyta</taxon>
        <taxon>Embryophyta</taxon>
        <taxon>Tracheophyta</taxon>
        <taxon>Spermatophyta</taxon>
        <taxon>Magnoliopsida</taxon>
        <taxon>Liliopsida</taxon>
        <taxon>Poales</taxon>
        <taxon>Poaceae</taxon>
        <taxon>BOP clade</taxon>
        <taxon>Pooideae</taxon>
        <taxon>Triticodae</taxon>
        <taxon>Triticeae</taxon>
        <taxon>Triticinae</taxon>
        <taxon>Aegilops</taxon>
    </lineage>
</organism>
<accession>M8C6T2</accession>
<evidence type="ECO:0000313" key="2">
    <source>
        <dbReference type="EnsemblPlants" id="EMT22727"/>
    </source>
</evidence>
<dbReference type="ExpressionAtlas" id="M8C6T2">
    <property type="expression patterns" value="baseline"/>
</dbReference>
<sequence length="113" mass="12870">MTLRMNRSEDVCLQYNVRSERRWDGFSLQWWVLNSSSLRLGLYTPAYGGFFESDLQKEKKISLRTLIDPSAVESFGGGSRVCIMAIVYPVEVVDNGAHMYAFNNGNTTIRAHK</sequence>
<reference evidence="2" key="1">
    <citation type="submission" date="2015-06" db="UniProtKB">
        <authorList>
            <consortium name="EnsemblPlants"/>
        </authorList>
    </citation>
    <scope>IDENTIFICATION</scope>
</reference>
<dbReference type="PANTHER" id="PTHR31953">
    <property type="entry name" value="BETA-FRUCTOFURANOSIDASE, INSOLUBLE ISOENZYME CWINV1-RELATED"/>
    <property type="match status" value="1"/>
</dbReference>
<feature type="domain" description="Glycosyl hydrolase family 32 C-terminal" evidence="1">
    <location>
        <begin position="53"/>
        <end position="108"/>
    </location>
</feature>
<evidence type="ECO:0000259" key="1">
    <source>
        <dbReference type="Pfam" id="PF08244"/>
    </source>
</evidence>
<dbReference type="AlphaFoldDB" id="M8C6T2"/>
<dbReference type="InterPro" id="IPR013189">
    <property type="entry name" value="Glyco_hydro_32_C"/>
</dbReference>
<dbReference type="Gene3D" id="2.60.120.560">
    <property type="entry name" value="Exo-inulinase, domain 1"/>
    <property type="match status" value="1"/>
</dbReference>
<dbReference type="Pfam" id="PF08244">
    <property type="entry name" value="Glyco_hydro_32C"/>
    <property type="match status" value="1"/>
</dbReference>
<dbReference type="EnsemblPlants" id="EMT22727">
    <property type="protein sequence ID" value="EMT22727"/>
    <property type="gene ID" value="F775_22285"/>
</dbReference>